<gene>
    <name evidence="2" type="ORF">BUALT_Bualt06G0012700</name>
</gene>
<evidence type="ECO:0000313" key="2">
    <source>
        <dbReference type="EMBL" id="KAG8380412.1"/>
    </source>
</evidence>
<dbReference type="PANTHER" id="PTHR31672:SF13">
    <property type="entry name" value="F-BOX PROTEIN CPR30-LIKE"/>
    <property type="match status" value="1"/>
</dbReference>
<evidence type="ECO:0000259" key="1">
    <source>
        <dbReference type="PROSITE" id="PS50181"/>
    </source>
</evidence>
<dbReference type="Proteomes" id="UP000826271">
    <property type="component" value="Unassembled WGS sequence"/>
</dbReference>
<keyword evidence="3" id="KW-1185">Reference proteome</keyword>
<dbReference type="PROSITE" id="PS50181">
    <property type="entry name" value="FBOX"/>
    <property type="match status" value="1"/>
</dbReference>
<dbReference type="CDD" id="cd22157">
    <property type="entry name" value="F-box_AtFBW1-like"/>
    <property type="match status" value="1"/>
</dbReference>
<proteinExistence type="predicted"/>
<comment type="caution">
    <text evidence="2">The sequence shown here is derived from an EMBL/GenBank/DDBJ whole genome shotgun (WGS) entry which is preliminary data.</text>
</comment>
<accession>A0AAV6XIJ4</accession>
<dbReference type="PANTHER" id="PTHR31672">
    <property type="entry name" value="BNACNNG10540D PROTEIN"/>
    <property type="match status" value="1"/>
</dbReference>
<dbReference type="InterPro" id="IPR001810">
    <property type="entry name" value="F-box_dom"/>
</dbReference>
<dbReference type="AlphaFoldDB" id="A0AAV6XIJ4"/>
<dbReference type="InterPro" id="IPR050796">
    <property type="entry name" value="SCF_F-box_component"/>
</dbReference>
<dbReference type="Gene3D" id="1.20.1280.50">
    <property type="match status" value="1"/>
</dbReference>
<organism evidence="2 3">
    <name type="scientific">Buddleja alternifolia</name>
    <dbReference type="NCBI Taxonomy" id="168488"/>
    <lineage>
        <taxon>Eukaryota</taxon>
        <taxon>Viridiplantae</taxon>
        <taxon>Streptophyta</taxon>
        <taxon>Embryophyta</taxon>
        <taxon>Tracheophyta</taxon>
        <taxon>Spermatophyta</taxon>
        <taxon>Magnoliopsida</taxon>
        <taxon>eudicotyledons</taxon>
        <taxon>Gunneridae</taxon>
        <taxon>Pentapetalae</taxon>
        <taxon>asterids</taxon>
        <taxon>lamiids</taxon>
        <taxon>Lamiales</taxon>
        <taxon>Scrophulariaceae</taxon>
        <taxon>Buddlejeae</taxon>
        <taxon>Buddleja</taxon>
    </lineage>
</organism>
<dbReference type="Pfam" id="PF00646">
    <property type="entry name" value="F-box"/>
    <property type="match status" value="1"/>
</dbReference>
<feature type="domain" description="F-box" evidence="1">
    <location>
        <begin position="9"/>
        <end position="55"/>
    </location>
</feature>
<dbReference type="Pfam" id="PF07734">
    <property type="entry name" value="FBA_1"/>
    <property type="match status" value="1"/>
</dbReference>
<sequence length="372" mass="43042">MEINKKIRDTIAEKIAEDIIEEILSWLPVKSLLKFRCVSKSWRSLIGSKRFIKTHLKNSSTTSNLKRHGIITSTYGSYNHKLQYYSLHSLLHKHAIHSIDFNYPYIYPRHSVDIVGSCNGLVCLLINRKKFILWNPSTRKSRKLPDVLDADQSKHEFAFDVEKYGFGFAESDDNCKVLGVLFVMNRRIGVLERVAKLYSLKSNSWKRIETCKTCATFDDSGTFVNGKLYWGRKPFKHHYGFDMDFFDLDNEVYGKIEHPHPQGIVKDTFHTTLGVLGGYLCVLCSLYGVKRDIWVLKQESWSKVFSISYNDCPLQDRFDTKLCTGVNGEIVLSCGSTFIVYNLKDRLYRLHEISYPCDFEEVNTYVESLVSI</sequence>
<dbReference type="SUPFAM" id="SSF81383">
    <property type="entry name" value="F-box domain"/>
    <property type="match status" value="1"/>
</dbReference>
<dbReference type="EMBL" id="WHWC01000006">
    <property type="protein sequence ID" value="KAG8380412.1"/>
    <property type="molecule type" value="Genomic_DNA"/>
</dbReference>
<dbReference type="NCBIfam" id="TIGR01640">
    <property type="entry name" value="F_box_assoc_1"/>
    <property type="match status" value="1"/>
</dbReference>
<name>A0AAV6XIJ4_9LAMI</name>
<evidence type="ECO:0000313" key="3">
    <source>
        <dbReference type="Proteomes" id="UP000826271"/>
    </source>
</evidence>
<reference evidence="2" key="1">
    <citation type="submission" date="2019-10" db="EMBL/GenBank/DDBJ databases">
        <authorList>
            <person name="Zhang R."/>
            <person name="Pan Y."/>
            <person name="Wang J."/>
            <person name="Ma R."/>
            <person name="Yu S."/>
        </authorList>
    </citation>
    <scope>NUCLEOTIDE SEQUENCE</scope>
    <source>
        <strain evidence="2">LA-IB0</strain>
        <tissue evidence="2">Leaf</tissue>
    </source>
</reference>
<dbReference type="InterPro" id="IPR017451">
    <property type="entry name" value="F-box-assoc_interact_dom"/>
</dbReference>
<dbReference type="SMART" id="SM00256">
    <property type="entry name" value="FBOX"/>
    <property type="match status" value="1"/>
</dbReference>
<dbReference type="InterPro" id="IPR036047">
    <property type="entry name" value="F-box-like_dom_sf"/>
</dbReference>
<protein>
    <recommendedName>
        <fullName evidence="1">F-box domain-containing protein</fullName>
    </recommendedName>
</protein>
<dbReference type="InterPro" id="IPR006527">
    <property type="entry name" value="F-box-assoc_dom_typ1"/>
</dbReference>